<evidence type="ECO:0000313" key="2">
    <source>
        <dbReference type="EMBL" id="KAL2336672.1"/>
    </source>
</evidence>
<dbReference type="Proteomes" id="UP001603857">
    <property type="component" value="Unassembled WGS sequence"/>
</dbReference>
<evidence type="ECO:0000313" key="3">
    <source>
        <dbReference type="Proteomes" id="UP001603857"/>
    </source>
</evidence>
<sequence>MLKSLLLIFRFGRTGSYLCDLHEQTVEKEGKVLRFQAVLREYGQKGQTRKRCIQFQSNEVITIVFEDERKETQSLTIAYEYGLNLSRYVDVDLIFVGCAVSRPGSASLTLSTNFYIKKAIKKAIKDKLKKETSEASFYKSLNCEDALRQSSFSTNSSHSLDDKSPLLMKDIKEKWDTVRDVYMTMEENHLDE</sequence>
<evidence type="ECO:0000256" key="1">
    <source>
        <dbReference type="SAM" id="SignalP"/>
    </source>
</evidence>
<organism evidence="2 3">
    <name type="scientific">Flemingia macrophylla</name>
    <dbReference type="NCBI Taxonomy" id="520843"/>
    <lineage>
        <taxon>Eukaryota</taxon>
        <taxon>Viridiplantae</taxon>
        <taxon>Streptophyta</taxon>
        <taxon>Embryophyta</taxon>
        <taxon>Tracheophyta</taxon>
        <taxon>Spermatophyta</taxon>
        <taxon>Magnoliopsida</taxon>
        <taxon>eudicotyledons</taxon>
        <taxon>Gunneridae</taxon>
        <taxon>Pentapetalae</taxon>
        <taxon>rosids</taxon>
        <taxon>fabids</taxon>
        <taxon>Fabales</taxon>
        <taxon>Fabaceae</taxon>
        <taxon>Papilionoideae</taxon>
        <taxon>50 kb inversion clade</taxon>
        <taxon>NPAAA clade</taxon>
        <taxon>indigoferoid/millettioid clade</taxon>
        <taxon>Phaseoleae</taxon>
        <taxon>Flemingia</taxon>
    </lineage>
</organism>
<feature type="chain" id="PRO_5044770678" evidence="1">
    <location>
        <begin position="17"/>
        <end position="192"/>
    </location>
</feature>
<keyword evidence="3" id="KW-1185">Reference proteome</keyword>
<proteinExistence type="predicted"/>
<gene>
    <name evidence="2" type="ORF">Fmac_011118</name>
</gene>
<dbReference type="EMBL" id="JBGMDY010000004">
    <property type="protein sequence ID" value="KAL2336672.1"/>
    <property type="molecule type" value="Genomic_DNA"/>
</dbReference>
<protein>
    <submittedName>
        <fullName evidence="2">Uncharacterized protein</fullName>
    </submittedName>
</protein>
<accession>A0ABD1MLI0</accession>
<keyword evidence="1" id="KW-0732">Signal</keyword>
<reference evidence="2 3" key="1">
    <citation type="submission" date="2024-08" db="EMBL/GenBank/DDBJ databases">
        <title>Insights into the chromosomal genome structure of Flemingia macrophylla.</title>
        <authorList>
            <person name="Ding Y."/>
            <person name="Zhao Y."/>
            <person name="Bi W."/>
            <person name="Wu M."/>
            <person name="Zhao G."/>
            <person name="Gong Y."/>
            <person name="Li W."/>
            <person name="Zhang P."/>
        </authorList>
    </citation>
    <scope>NUCLEOTIDE SEQUENCE [LARGE SCALE GENOMIC DNA]</scope>
    <source>
        <strain evidence="2">DYQJB</strain>
        <tissue evidence="2">Leaf</tissue>
    </source>
</reference>
<comment type="caution">
    <text evidence="2">The sequence shown here is derived from an EMBL/GenBank/DDBJ whole genome shotgun (WGS) entry which is preliminary data.</text>
</comment>
<feature type="signal peptide" evidence="1">
    <location>
        <begin position="1"/>
        <end position="16"/>
    </location>
</feature>
<dbReference type="AlphaFoldDB" id="A0ABD1MLI0"/>
<name>A0ABD1MLI0_9FABA</name>